<dbReference type="AlphaFoldDB" id="A0AA88YQA8"/>
<keyword evidence="3 6" id="KW-1133">Transmembrane helix</keyword>
<evidence type="ECO:0008006" key="9">
    <source>
        <dbReference type="Google" id="ProtNLM"/>
    </source>
</evidence>
<comment type="caution">
    <text evidence="7">The sequence shown here is derived from an EMBL/GenBank/DDBJ whole genome shotgun (WGS) entry which is preliminary data.</text>
</comment>
<dbReference type="EMBL" id="VSWD01000005">
    <property type="protein sequence ID" value="KAK3101946.1"/>
    <property type="molecule type" value="Genomic_DNA"/>
</dbReference>
<feature type="transmembrane region" description="Helical" evidence="6">
    <location>
        <begin position="76"/>
        <end position="100"/>
    </location>
</feature>
<dbReference type="PANTHER" id="PTHR31395:SF23">
    <property type="entry name" value="GEO05642P1"/>
    <property type="match status" value="1"/>
</dbReference>
<sequence length="179" mass="19387">MRRRNDQPKLIEPSGTPDQPALTLRSETLYLFGVTSGASCTQSCYSVYDCLYDSYIYCATGCCGSYYNRYCCSTDLNAAAIVGIVIGAFIFLALIVSFIVCLCCVCRKNRGASGTVITQGRPNVTVANVTSSYPVMPPQSMQYAQTPGYAVGQIQMTTYSHSDTAKPPPAYNQAVNQTL</sequence>
<evidence type="ECO:0000256" key="6">
    <source>
        <dbReference type="SAM" id="Phobius"/>
    </source>
</evidence>
<dbReference type="GO" id="GO:0016020">
    <property type="term" value="C:membrane"/>
    <property type="evidence" value="ECO:0007669"/>
    <property type="project" value="UniProtKB-SubCell"/>
</dbReference>
<accession>A0AA88YQA8</accession>
<keyword evidence="2 6" id="KW-0812">Transmembrane</keyword>
<comment type="subcellular location">
    <subcellularLocation>
        <location evidence="1">Membrane</location>
    </subcellularLocation>
</comment>
<evidence type="ECO:0000256" key="5">
    <source>
        <dbReference type="SAM" id="MobiDB-lite"/>
    </source>
</evidence>
<reference evidence="7" key="1">
    <citation type="submission" date="2019-08" db="EMBL/GenBank/DDBJ databases">
        <title>The improved chromosome-level genome for the pearl oyster Pinctada fucata martensii using PacBio sequencing and Hi-C.</title>
        <authorList>
            <person name="Zheng Z."/>
        </authorList>
    </citation>
    <scope>NUCLEOTIDE SEQUENCE</scope>
    <source>
        <strain evidence="7">ZZ-2019</strain>
        <tissue evidence="7">Adductor muscle</tissue>
    </source>
</reference>
<feature type="region of interest" description="Disordered" evidence="5">
    <location>
        <begin position="160"/>
        <end position="179"/>
    </location>
</feature>
<evidence type="ECO:0000256" key="4">
    <source>
        <dbReference type="ARBA" id="ARBA00023136"/>
    </source>
</evidence>
<gene>
    <name evidence="7" type="ORF">FSP39_007546</name>
</gene>
<keyword evidence="8" id="KW-1185">Reference proteome</keyword>
<keyword evidence="4 6" id="KW-0472">Membrane</keyword>
<dbReference type="PANTHER" id="PTHR31395">
    <property type="entry name" value="SHISA"/>
    <property type="match status" value="1"/>
</dbReference>
<dbReference type="Pfam" id="PF10873">
    <property type="entry name" value="CYYR1"/>
    <property type="match status" value="1"/>
</dbReference>
<evidence type="ECO:0000256" key="3">
    <source>
        <dbReference type="ARBA" id="ARBA00022989"/>
    </source>
</evidence>
<organism evidence="7 8">
    <name type="scientific">Pinctada imbricata</name>
    <name type="common">Atlantic pearl-oyster</name>
    <name type="synonym">Pinctada martensii</name>
    <dbReference type="NCBI Taxonomy" id="66713"/>
    <lineage>
        <taxon>Eukaryota</taxon>
        <taxon>Metazoa</taxon>
        <taxon>Spiralia</taxon>
        <taxon>Lophotrochozoa</taxon>
        <taxon>Mollusca</taxon>
        <taxon>Bivalvia</taxon>
        <taxon>Autobranchia</taxon>
        <taxon>Pteriomorphia</taxon>
        <taxon>Pterioida</taxon>
        <taxon>Pterioidea</taxon>
        <taxon>Pteriidae</taxon>
        <taxon>Pinctada</taxon>
    </lineage>
</organism>
<dbReference type="InterPro" id="IPR022640">
    <property type="entry name" value="CYYR1"/>
</dbReference>
<protein>
    <recommendedName>
        <fullName evidence="9">Cysteine and tyrosine-rich protein 1</fullName>
    </recommendedName>
</protein>
<proteinExistence type="predicted"/>
<evidence type="ECO:0000313" key="8">
    <source>
        <dbReference type="Proteomes" id="UP001186944"/>
    </source>
</evidence>
<evidence type="ECO:0000313" key="7">
    <source>
        <dbReference type="EMBL" id="KAK3101946.1"/>
    </source>
</evidence>
<dbReference type="Proteomes" id="UP001186944">
    <property type="component" value="Unassembled WGS sequence"/>
</dbReference>
<evidence type="ECO:0000256" key="2">
    <source>
        <dbReference type="ARBA" id="ARBA00022692"/>
    </source>
</evidence>
<evidence type="ECO:0000256" key="1">
    <source>
        <dbReference type="ARBA" id="ARBA00004370"/>
    </source>
</evidence>
<dbReference type="InterPro" id="IPR026910">
    <property type="entry name" value="Shisa"/>
</dbReference>
<name>A0AA88YQA8_PINIB</name>